<keyword evidence="15" id="KW-0010">Activator</keyword>
<evidence type="ECO:0000256" key="13">
    <source>
        <dbReference type="ARBA" id="ARBA00022990"/>
    </source>
</evidence>
<comment type="subunit">
    <text evidence="20">Component of the 17S U2 SnRNP complex, a ribonucleoprotein complex that contains small nuclear RNA (snRNA) U2 and a number of specific proteins. Within the 17S U2 SnRNP complex, interacts (via UHM region) directly with SF3B1. Component of a complex which is at least composed of HTATSF1/Tat-SF1, the P-TEFb complex components CDK9 and CCNT1, RNA polymerase II, SUPT5H, and NCL/nucleolin. Interacts with GTF2F2/RAP30 and POLR2A. Interacts with TCERG1/CA150. Interacts with (poly-ADP-ribosylated) RPA1; promoting HTATSF1 recruitment to DNA damage sites. Interacts (when phosphorylated) with TOPBP1; promoting recruitment of TOPBP1 to DNA damage sites during S-phase.</text>
</comment>
<dbReference type="InterPro" id="IPR034393">
    <property type="entry name" value="TatSF1-like"/>
</dbReference>
<keyword evidence="8" id="KW-0747">Spliceosome</keyword>
<protein>
    <recommendedName>
        <fullName evidence="21">17S U2 SnRNP complex component HTATSF1</fullName>
    </recommendedName>
</protein>
<keyword evidence="11" id="KW-0832">Ubl conjugation</keyword>
<evidence type="ECO:0000256" key="7">
    <source>
        <dbReference type="ARBA" id="ARBA00022664"/>
    </source>
</evidence>
<dbReference type="Gene3D" id="3.30.70.330">
    <property type="match status" value="2"/>
</dbReference>
<evidence type="ECO:0000256" key="11">
    <source>
        <dbReference type="ARBA" id="ARBA00022843"/>
    </source>
</evidence>
<dbReference type="GO" id="GO:0006281">
    <property type="term" value="P:DNA repair"/>
    <property type="evidence" value="ECO:0007669"/>
    <property type="project" value="UniProtKB-KW"/>
</dbReference>
<dbReference type="SMART" id="SM00360">
    <property type="entry name" value="RRM"/>
    <property type="match status" value="2"/>
</dbReference>
<proteinExistence type="inferred from homology"/>
<evidence type="ECO:0000256" key="21">
    <source>
        <dbReference type="ARBA" id="ARBA00073773"/>
    </source>
</evidence>
<feature type="domain" description="RRM" evidence="24">
    <location>
        <begin position="245"/>
        <end position="331"/>
    </location>
</feature>
<keyword evidence="6" id="KW-0597">Phosphoprotein</keyword>
<evidence type="ECO:0000256" key="17">
    <source>
        <dbReference type="ARBA" id="ARBA00023187"/>
    </source>
</evidence>
<evidence type="ECO:0000256" key="22">
    <source>
        <dbReference type="PROSITE-ProRule" id="PRU00176"/>
    </source>
</evidence>
<evidence type="ECO:0000256" key="8">
    <source>
        <dbReference type="ARBA" id="ARBA00022728"/>
    </source>
</evidence>
<evidence type="ECO:0000256" key="14">
    <source>
        <dbReference type="ARBA" id="ARBA00023015"/>
    </source>
</evidence>
<evidence type="ECO:0000256" key="4">
    <source>
        <dbReference type="ARBA" id="ARBA00022454"/>
    </source>
</evidence>
<comment type="similarity">
    <text evidence="3">Belongs to the HTATSF1 family.</text>
</comment>
<organism evidence="25">
    <name type="scientific">Spodoptera frugiperda</name>
    <name type="common">Fall armyworm</name>
    <dbReference type="NCBI Taxonomy" id="7108"/>
    <lineage>
        <taxon>Eukaryota</taxon>
        <taxon>Metazoa</taxon>
        <taxon>Ecdysozoa</taxon>
        <taxon>Arthropoda</taxon>
        <taxon>Hexapoda</taxon>
        <taxon>Insecta</taxon>
        <taxon>Pterygota</taxon>
        <taxon>Neoptera</taxon>
        <taxon>Endopterygota</taxon>
        <taxon>Lepidoptera</taxon>
        <taxon>Glossata</taxon>
        <taxon>Ditrysia</taxon>
        <taxon>Noctuoidea</taxon>
        <taxon>Noctuidae</taxon>
        <taxon>Amphipyrinae</taxon>
        <taxon>Spodoptera</taxon>
    </lineage>
</organism>
<dbReference type="FunFam" id="3.30.70.330:FF:000105">
    <property type="entry name" value="HIV Tat-specific factor 1 homolog"/>
    <property type="match status" value="1"/>
</dbReference>
<evidence type="ECO:0000256" key="5">
    <source>
        <dbReference type="ARBA" id="ARBA00022499"/>
    </source>
</evidence>
<dbReference type="CDD" id="cd12281">
    <property type="entry name" value="RRM1_TatSF1_like"/>
    <property type="match status" value="1"/>
</dbReference>
<evidence type="ECO:0000256" key="2">
    <source>
        <dbReference type="ARBA" id="ARBA00004286"/>
    </source>
</evidence>
<dbReference type="GO" id="GO:0003723">
    <property type="term" value="F:RNA binding"/>
    <property type="evidence" value="ECO:0007669"/>
    <property type="project" value="UniProtKB-UniRule"/>
</dbReference>
<feature type="compositionally biased region" description="Basic and acidic residues" evidence="23">
    <location>
        <begin position="39"/>
        <end position="101"/>
    </location>
</feature>
<evidence type="ECO:0000313" key="25">
    <source>
        <dbReference type="EMBL" id="SOQ43491.1"/>
    </source>
</evidence>
<keyword evidence="17" id="KW-0508">mRNA splicing</keyword>
<evidence type="ECO:0000256" key="19">
    <source>
        <dbReference type="ARBA" id="ARBA00023242"/>
    </source>
</evidence>
<dbReference type="AlphaFoldDB" id="A0A2H1VRL5"/>
<evidence type="ECO:0000256" key="15">
    <source>
        <dbReference type="ARBA" id="ARBA00023159"/>
    </source>
</evidence>
<keyword evidence="13" id="KW-0007">Acetylation</keyword>
<dbReference type="InterPro" id="IPR000504">
    <property type="entry name" value="RRM_dom"/>
</dbReference>
<keyword evidence="14" id="KW-0805">Transcription regulation</keyword>
<dbReference type="CDD" id="cd12282">
    <property type="entry name" value="RRM2_TatSF1_like"/>
    <property type="match status" value="1"/>
</dbReference>
<dbReference type="GO" id="GO:0005684">
    <property type="term" value="C:U2-type spliceosomal complex"/>
    <property type="evidence" value="ECO:0007669"/>
    <property type="project" value="TreeGrafter"/>
</dbReference>
<dbReference type="SUPFAM" id="SSF54928">
    <property type="entry name" value="RNA-binding domain, RBD"/>
    <property type="match status" value="2"/>
</dbReference>
<keyword evidence="7" id="KW-0507">mRNA processing</keyword>
<keyword evidence="16" id="KW-0804">Transcription</keyword>
<name>A0A2H1VRL5_SPOFR</name>
<comment type="subcellular location">
    <subcellularLocation>
        <location evidence="2">Chromosome</location>
    </subcellularLocation>
    <subcellularLocation>
        <location evidence="1">Nucleus</location>
    </subcellularLocation>
</comment>
<dbReference type="PANTHER" id="PTHR15608:SF0">
    <property type="entry name" value="HIV TAT-SPECIFIC FACTOR 1"/>
    <property type="match status" value="1"/>
</dbReference>
<evidence type="ECO:0000259" key="24">
    <source>
        <dbReference type="PROSITE" id="PS50102"/>
    </source>
</evidence>
<dbReference type="GO" id="GO:0000398">
    <property type="term" value="P:mRNA splicing, via spliceosome"/>
    <property type="evidence" value="ECO:0007669"/>
    <property type="project" value="InterPro"/>
</dbReference>
<feature type="region of interest" description="Disordered" evidence="23">
    <location>
        <begin position="27"/>
        <end position="103"/>
    </location>
</feature>
<keyword evidence="10" id="KW-0227">DNA damage</keyword>
<keyword evidence="5" id="KW-1017">Isopeptide bond</keyword>
<evidence type="ECO:0000256" key="3">
    <source>
        <dbReference type="ARBA" id="ARBA00007747"/>
    </source>
</evidence>
<evidence type="ECO:0000256" key="6">
    <source>
        <dbReference type="ARBA" id="ARBA00022553"/>
    </source>
</evidence>
<evidence type="ECO:0000256" key="20">
    <source>
        <dbReference type="ARBA" id="ARBA00062124"/>
    </source>
</evidence>
<dbReference type="GO" id="GO:0005694">
    <property type="term" value="C:chromosome"/>
    <property type="evidence" value="ECO:0007669"/>
    <property type="project" value="UniProtKB-SubCell"/>
</dbReference>
<keyword evidence="19" id="KW-0539">Nucleus</keyword>
<accession>A0A2H1VRL5</accession>
<dbReference type="Pfam" id="PF00076">
    <property type="entry name" value="RRM_1"/>
    <property type="match status" value="2"/>
</dbReference>
<evidence type="ECO:0000256" key="9">
    <source>
        <dbReference type="ARBA" id="ARBA00022737"/>
    </source>
</evidence>
<dbReference type="InterPro" id="IPR012677">
    <property type="entry name" value="Nucleotide-bd_a/b_plait_sf"/>
</dbReference>
<gene>
    <name evidence="25" type="ORF">SFRICE_012487</name>
</gene>
<dbReference type="InterPro" id="IPR035979">
    <property type="entry name" value="RBD_domain_sf"/>
</dbReference>
<feature type="region of interest" description="Disordered" evidence="23">
    <location>
        <begin position="489"/>
        <end position="553"/>
    </location>
</feature>
<keyword evidence="12 22" id="KW-0694">RNA-binding</keyword>
<keyword evidence="9" id="KW-0677">Repeat</keyword>
<dbReference type="EMBL" id="ODYU01004030">
    <property type="protein sequence ID" value="SOQ43491.1"/>
    <property type="molecule type" value="Genomic_DNA"/>
</dbReference>
<evidence type="ECO:0000256" key="23">
    <source>
        <dbReference type="SAM" id="MobiDB-lite"/>
    </source>
</evidence>
<dbReference type="InterPro" id="IPR034392">
    <property type="entry name" value="TatSF1-like_RRM1"/>
</dbReference>
<dbReference type="PANTHER" id="PTHR15608">
    <property type="entry name" value="SPLICING FACTOR U2AF-ASSOCIATED PROTEIN 2"/>
    <property type="match status" value="1"/>
</dbReference>
<keyword evidence="18" id="KW-0234">DNA repair</keyword>
<sequence>MARQEKGLKTGFVIKLSDETVQKLVEEESQAKPQVAEVSKSESENKVSNKVDEKVATESKDNSKSEVRLPTESDKKDTKPQIVNDQDKSDKSNVTDKETSKAESTWGDYAPYITYEGEEAIYTDPSNNQKYIWSTESNSWTLKPGQEVQGREYSYENDTHIYTEADGSKFFWDVDKKAWIPKVDDDFLALYQMSYGFVDNKAEEKDKSKVEDKKKEQKKADVAAAAGVKRKAEPQWFQPSEETNTKVYVSNLPLDLTEEEFVNFMQKCGLVERDPSSQKMKVKLYKDKEQDCFKGDALCTYIKIESVDLALKLLDGSDFKGNKIKVERASFQMKGEYNPALKPKKKKKKELEKIKKMQQKLFDWRPEKFIGERSKHERVVIVKNLFHPTDFDQEVQLILDYQQDLREECGKCGEVRKVVIYDRHPEGVAQITMKEPEMADAVVELINGRWFGKRQITAEIWDGRTKYRIAETDSEISKRINKWDQFLEGKEEEKKNGSKESADSKNKEESSEITDVKSVDNIEMKDATENVSEDSKTEATNETTKVVDVKSSD</sequence>
<evidence type="ECO:0000256" key="16">
    <source>
        <dbReference type="ARBA" id="ARBA00023163"/>
    </source>
</evidence>
<reference evidence="25" key="1">
    <citation type="submission" date="2016-07" db="EMBL/GenBank/DDBJ databases">
        <authorList>
            <person name="Bretaudeau A."/>
        </authorList>
    </citation>
    <scope>NUCLEOTIDE SEQUENCE</scope>
    <source>
        <strain evidence="25">Rice</strain>
        <tissue evidence="25">Whole body</tissue>
    </source>
</reference>
<dbReference type="PROSITE" id="PS50102">
    <property type="entry name" value="RRM"/>
    <property type="match status" value="1"/>
</dbReference>
<evidence type="ECO:0000256" key="1">
    <source>
        <dbReference type="ARBA" id="ARBA00004123"/>
    </source>
</evidence>
<dbReference type="FunFam" id="3.30.70.330:FF:000202">
    <property type="entry name" value="HIV Tat-specific factor 1"/>
    <property type="match status" value="1"/>
</dbReference>
<keyword evidence="4" id="KW-0158">Chromosome</keyword>
<evidence type="ECO:0000256" key="12">
    <source>
        <dbReference type="ARBA" id="ARBA00022884"/>
    </source>
</evidence>
<dbReference type="GO" id="GO:0005686">
    <property type="term" value="C:U2 snRNP"/>
    <property type="evidence" value="ECO:0007669"/>
    <property type="project" value="TreeGrafter"/>
</dbReference>
<evidence type="ECO:0000256" key="10">
    <source>
        <dbReference type="ARBA" id="ARBA00022763"/>
    </source>
</evidence>
<evidence type="ECO:0000256" key="18">
    <source>
        <dbReference type="ARBA" id="ARBA00023204"/>
    </source>
</evidence>